<keyword evidence="7 9" id="KW-1133">Transmembrane helix</keyword>
<keyword evidence="3 9" id="KW-0813">Transport</keyword>
<evidence type="ECO:0000256" key="5">
    <source>
        <dbReference type="ARBA" id="ARBA00022519"/>
    </source>
</evidence>
<dbReference type="EMBL" id="FXXI01000005">
    <property type="protein sequence ID" value="SMS01542.1"/>
    <property type="molecule type" value="Genomic_DNA"/>
</dbReference>
<protein>
    <recommendedName>
        <fullName evidence="9">Transport permease protein</fullName>
    </recommendedName>
</protein>
<comment type="similarity">
    <text evidence="2 9">Belongs to the ABC-2 integral membrane protein family.</text>
</comment>
<reference evidence="12 13" key="1">
    <citation type="submission" date="2017-05" db="EMBL/GenBank/DDBJ databases">
        <authorList>
            <person name="Song R."/>
            <person name="Chenine A.L."/>
            <person name="Ruprecht R.M."/>
        </authorList>
    </citation>
    <scope>NUCLEOTIDE SEQUENCE [LARGE SCALE GENOMIC DNA]</scope>
    <source>
        <strain evidence="12 13">CECT 7927</strain>
    </source>
</reference>
<dbReference type="GO" id="GO:0015920">
    <property type="term" value="P:lipopolysaccharide transport"/>
    <property type="evidence" value="ECO:0007669"/>
    <property type="project" value="TreeGrafter"/>
</dbReference>
<evidence type="ECO:0000313" key="13">
    <source>
        <dbReference type="Proteomes" id="UP000196125"/>
    </source>
</evidence>
<dbReference type="Pfam" id="PF01061">
    <property type="entry name" value="ABC2_membrane"/>
    <property type="match status" value="1"/>
</dbReference>
<dbReference type="InterPro" id="IPR047817">
    <property type="entry name" value="ABC2_TM_bact-type"/>
</dbReference>
<accession>A0A1Y6IYH0</accession>
<keyword evidence="4 9" id="KW-1003">Cell membrane</keyword>
<dbReference type="InterPro" id="IPR013525">
    <property type="entry name" value="ABC2_TM"/>
</dbReference>
<feature type="transmembrane region" description="Helical" evidence="9">
    <location>
        <begin position="157"/>
        <end position="178"/>
    </location>
</feature>
<dbReference type="PROSITE" id="PS51012">
    <property type="entry name" value="ABC_TM2"/>
    <property type="match status" value="1"/>
</dbReference>
<name>A0A1Y6IYH0_9VIBR</name>
<evidence type="ECO:0000313" key="11">
    <source>
        <dbReference type="EMBL" id="MDW6002197.1"/>
    </source>
</evidence>
<dbReference type="Proteomes" id="UP001283366">
    <property type="component" value="Unassembled WGS sequence"/>
</dbReference>
<dbReference type="PANTHER" id="PTHR30413">
    <property type="entry name" value="INNER MEMBRANE TRANSPORT PERMEASE"/>
    <property type="match status" value="1"/>
</dbReference>
<keyword evidence="5" id="KW-0997">Cell inner membrane</keyword>
<evidence type="ECO:0000256" key="3">
    <source>
        <dbReference type="ARBA" id="ARBA00022448"/>
    </source>
</evidence>
<evidence type="ECO:0000256" key="2">
    <source>
        <dbReference type="ARBA" id="ARBA00007783"/>
    </source>
</evidence>
<dbReference type="Proteomes" id="UP000196125">
    <property type="component" value="Unassembled WGS sequence"/>
</dbReference>
<feature type="transmembrane region" description="Helical" evidence="9">
    <location>
        <begin position="79"/>
        <end position="100"/>
    </location>
</feature>
<comment type="subcellular location">
    <subcellularLocation>
        <location evidence="1 9">Cell inner membrane</location>
        <topology evidence="1 9">Multi-pass membrane protein</topology>
    </subcellularLocation>
</comment>
<keyword evidence="8 9" id="KW-0472">Membrane</keyword>
<evidence type="ECO:0000256" key="6">
    <source>
        <dbReference type="ARBA" id="ARBA00022692"/>
    </source>
</evidence>
<organism evidence="12 13">
    <name type="scientific">Vibrio mangrovi</name>
    <dbReference type="NCBI Taxonomy" id="474394"/>
    <lineage>
        <taxon>Bacteria</taxon>
        <taxon>Pseudomonadati</taxon>
        <taxon>Pseudomonadota</taxon>
        <taxon>Gammaproteobacteria</taxon>
        <taxon>Vibrionales</taxon>
        <taxon>Vibrionaceae</taxon>
        <taxon>Vibrio</taxon>
    </lineage>
</organism>
<evidence type="ECO:0000259" key="10">
    <source>
        <dbReference type="PROSITE" id="PS51012"/>
    </source>
</evidence>
<dbReference type="RefSeq" id="WP_087481574.1">
    <property type="nucleotide sequence ID" value="NZ_AP024883.1"/>
</dbReference>
<dbReference type="OrthoDB" id="9786910at2"/>
<sequence length="277" mass="32400">MSAEYKKVTVIEAGRKKPFLRELYSFRGLLYFLSLRDVLVRYKQTVLGIMWAIVRPFFTMIVFTTVFGKLAHFEEHSQAPYALVVFAGLLPWQFFSTAFQQISDSFIQNSSLISKIYFPRIIIPLSSLITSVVDLIISLFILMGLMVYYNYIPDTRIFMLPFFILLASFISIGFGLFMATFNVYYRDFRYIIPFCIQLGLYISPVGFSSDVIPEKWRFLYSLNPMVGVIDGFRWCILKQDISFYWPGLITSIIFILIIFIIGLHAFRKMERTFVDRI</sequence>
<reference evidence="11 14" key="2">
    <citation type="submission" date="2023-11" db="EMBL/GenBank/DDBJ databases">
        <title>Plant-associative lifestyle of Vibrio porteresiae and its evolutionary dynamics.</title>
        <authorList>
            <person name="Rameshkumar N."/>
            <person name="Kirti K."/>
        </authorList>
    </citation>
    <scope>NUCLEOTIDE SEQUENCE [LARGE SCALE GENOMIC DNA]</scope>
    <source>
        <strain evidence="11 14">MSSRF38</strain>
    </source>
</reference>
<evidence type="ECO:0000256" key="1">
    <source>
        <dbReference type="ARBA" id="ARBA00004429"/>
    </source>
</evidence>
<evidence type="ECO:0000256" key="8">
    <source>
        <dbReference type="ARBA" id="ARBA00023136"/>
    </source>
</evidence>
<dbReference type="EMBL" id="JAWRCO010000001">
    <property type="protein sequence ID" value="MDW6002197.1"/>
    <property type="molecule type" value="Genomic_DNA"/>
</dbReference>
<evidence type="ECO:0000256" key="4">
    <source>
        <dbReference type="ARBA" id="ARBA00022475"/>
    </source>
</evidence>
<evidence type="ECO:0000256" key="9">
    <source>
        <dbReference type="RuleBase" id="RU361157"/>
    </source>
</evidence>
<dbReference type="GO" id="GO:0005886">
    <property type="term" value="C:plasma membrane"/>
    <property type="evidence" value="ECO:0007669"/>
    <property type="project" value="UniProtKB-SubCell"/>
</dbReference>
<gene>
    <name evidence="12" type="primary">tagG</name>
    <name evidence="11" type="ORF">SBX37_04835</name>
    <name evidence="12" type="ORF">VIM7927_02838</name>
</gene>
<evidence type="ECO:0000256" key="7">
    <source>
        <dbReference type="ARBA" id="ARBA00022989"/>
    </source>
</evidence>
<feature type="transmembrane region" description="Helical" evidence="9">
    <location>
        <begin position="46"/>
        <end position="67"/>
    </location>
</feature>
<dbReference type="GO" id="GO:0140359">
    <property type="term" value="F:ABC-type transporter activity"/>
    <property type="evidence" value="ECO:0007669"/>
    <property type="project" value="InterPro"/>
</dbReference>
<feature type="transmembrane region" description="Helical" evidence="9">
    <location>
        <begin position="243"/>
        <end position="266"/>
    </location>
</feature>
<feature type="transmembrane region" description="Helical" evidence="9">
    <location>
        <begin position="190"/>
        <end position="207"/>
    </location>
</feature>
<evidence type="ECO:0000313" key="14">
    <source>
        <dbReference type="Proteomes" id="UP001283366"/>
    </source>
</evidence>
<proteinExistence type="inferred from homology"/>
<feature type="transmembrane region" description="Helical" evidence="9">
    <location>
        <begin position="121"/>
        <end position="151"/>
    </location>
</feature>
<dbReference type="PANTHER" id="PTHR30413:SF8">
    <property type="entry name" value="TRANSPORT PERMEASE PROTEIN"/>
    <property type="match status" value="1"/>
</dbReference>
<keyword evidence="14" id="KW-1185">Reference proteome</keyword>
<evidence type="ECO:0000313" key="12">
    <source>
        <dbReference type="EMBL" id="SMS01542.1"/>
    </source>
</evidence>
<feature type="domain" description="ABC transmembrane type-2" evidence="10">
    <location>
        <begin position="47"/>
        <end position="269"/>
    </location>
</feature>
<dbReference type="AlphaFoldDB" id="A0A1Y6IYH0"/>
<keyword evidence="6 9" id="KW-0812">Transmembrane</keyword>